<dbReference type="InterPro" id="IPR004910">
    <property type="entry name" value="Yippee/Mis18/Cereblon"/>
</dbReference>
<comment type="similarity">
    <text evidence="1 4">Belongs to the yippee family.</text>
</comment>
<dbReference type="PROSITE" id="PS51792">
    <property type="entry name" value="YIPPEE"/>
    <property type="match status" value="1"/>
</dbReference>
<keyword evidence="7" id="KW-1185">Reference proteome</keyword>
<evidence type="ECO:0000313" key="6">
    <source>
        <dbReference type="EMBL" id="KAK7849627.1"/>
    </source>
</evidence>
<dbReference type="EMBL" id="PKMF04000111">
    <property type="protein sequence ID" value="KAK7849627.1"/>
    <property type="molecule type" value="Genomic_DNA"/>
</dbReference>
<gene>
    <name evidence="6" type="ORF">CFP56_002660</name>
</gene>
<accession>A0AAW0LFF2</accession>
<keyword evidence="2" id="KW-0479">Metal-binding</keyword>
<comment type="caution">
    <text evidence="6">The sequence shown here is derived from an EMBL/GenBank/DDBJ whole genome shotgun (WGS) entry which is preliminary data.</text>
</comment>
<evidence type="ECO:0000256" key="4">
    <source>
        <dbReference type="RuleBase" id="RU110713"/>
    </source>
</evidence>
<protein>
    <recommendedName>
        <fullName evidence="4">Protein yippee-like</fullName>
    </recommendedName>
</protein>
<sequence length="116" mass="13657">MGRLFLVDLEGRAYRCRFCLSDLALADDVLSRVSYRVNITLGRQEERMMLSGMHTVEDIFCCSCGQYLGWKYVTVHEKSQKYKEGKFVLERWRIVDEVTEEFNLDTRPSSNFEKLV</sequence>
<dbReference type="Proteomes" id="UP000237347">
    <property type="component" value="Unassembled WGS sequence"/>
</dbReference>
<dbReference type="InterPro" id="IPR034751">
    <property type="entry name" value="Yippee"/>
</dbReference>
<name>A0AAW0LFF2_QUESU</name>
<evidence type="ECO:0000256" key="3">
    <source>
        <dbReference type="ARBA" id="ARBA00022833"/>
    </source>
</evidence>
<dbReference type="AlphaFoldDB" id="A0AAW0LFF2"/>
<organism evidence="6 7">
    <name type="scientific">Quercus suber</name>
    <name type="common">Cork oak</name>
    <dbReference type="NCBI Taxonomy" id="58331"/>
    <lineage>
        <taxon>Eukaryota</taxon>
        <taxon>Viridiplantae</taxon>
        <taxon>Streptophyta</taxon>
        <taxon>Embryophyta</taxon>
        <taxon>Tracheophyta</taxon>
        <taxon>Spermatophyta</taxon>
        <taxon>Magnoliopsida</taxon>
        <taxon>eudicotyledons</taxon>
        <taxon>Gunneridae</taxon>
        <taxon>Pentapetalae</taxon>
        <taxon>rosids</taxon>
        <taxon>fabids</taxon>
        <taxon>Fagales</taxon>
        <taxon>Fagaceae</taxon>
        <taxon>Quercus</taxon>
    </lineage>
</organism>
<evidence type="ECO:0000256" key="2">
    <source>
        <dbReference type="ARBA" id="ARBA00022723"/>
    </source>
</evidence>
<dbReference type="Pfam" id="PF03226">
    <property type="entry name" value="Yippee-Mis18"/>
    <property type="match status" value="1"/>
</dbReference>
<dbReference type="PANTHER" id="PTHR13848">
    <property type="entry name" value="PROTEIN YIPPEE-LIKE CG15309-RELATED"/>
    <property type="match status" value="1"/>
</dbReference>
<feature type="domain" description="Yippee" evidence="5">
    <location>
        <begin position="12"/>
        <end position="98"/>
    </location>
</feature>
<evidence type="ECO:0000313" key="7">
    <source>
        <dbReference type="Proteomes" id="UP000237347"/>
    </source>
</evidence>
<reference evidence="6 7" key="1">
    <citation type="journal article" date="2018" name="Sci. Data">
        <title>The draft genome sequence of cork oak.</title>
        <authorList>
            <person name="Ramos A.M."/>
            <person name="Usie A."/>
            <person name="Barbosa P."/>
            <person name="Barros P.M."/>
            <person name="Capote T."/>
            <person name="Chaves I."/>
            <person name="Simoes F."/>
            <person name="Abreu I."/>
            <person name="Carrasquinho I."/>
            <person name="Faro C."/>
            <person name="Guimaraes J.B."/>
            <person name="Mendonca D."/>
            <person name="Nobrega F."/>
            <person name="Rodrigues L."/>
            <person name="Saibo N.J.M."/>
            <person name="Varela M.C."/>
            <person name="Egas C."/>
            <person name="Matos J."/>
            <person name="Miguel C.M."/>
            <person name="Oliveira M.M."/>
            <person name="Ricardo C.P."/>
            <person name="Goncalves S."/>
        </authorList>
    </citation>
    <scope>NUCLEOTIDE SEQUENCE [LARGE SCALE GENOMIC DNA]</scope>
    <source>
        <strain evidence="7">cv. HL8</strain>
    </source>
</reference>
<dbReference type="GO" id="GO:0046872">
    <property type="term" value="F:metal ion binding"/>
    <property type="evidence" value="ECO:0007669"/>
    <property type="project" value="UniProtKB-KW"/>
</dbReference>
<dbReference type="InterPro" id="IPR039058">
    <property type="entry name" value="Yippee_fam"/>
</dbReference>
<evidence type="ECO:0000256" key="1">
    <source>
        <dbReference type="ARBA" id="ARBA00005613"/>
    </source>
</evidence>
<proteinExistence type="inferred from homology"/>
<evidence type="ECO:0000259" key="5">
    <source>
        <dbReference type="PROSITE" id="PS51792"/>
    </source>
</evidence>
<keyword evidence="3" id="KW-0862">Zinc</keyword>